<feature type="compositionally biased region" description="Low complexity" evidence="1">
    <location>
        <begin position="760"/>
        <end position="777"/>
    </location>
</feature>
<organism evidence="3 4">
    <name type="scientific">Phytophthora lilii</name>
    <dbReference type="NCBI Taxonomy" id="2077276"/>
    <lineage>
        <taxon>Eukaryota</taxon>
        <taxon>Sar</taxon>
        <taxon>Stramenopiles</taxon>
        <taxon>Oomycota</taxon>
        <taxon>Peronosporomycetes</taxon>
        <taxon>Peronosporales</taxon>
        <taxon>Peronosporaceae</taxon>
        <taxon>Phytophthora</taxon>
    </lineage>
</organism>
<feature type="region of interest" description="Disordered" evidence="1">
    <location>
        <begin position="255"/>
        <end position="334"/>
    </location>
</feature>
<name>A0A9W6TWD9_9STRA</name>
<feature type="compositionally biased region" description="Polar residues" evidence="1">
    <location>
        <begin position="296"/>
        <end position="319"/>
    </location>
</feature>
<accession>A0A9W6TWD9</accession>
<evidence type="ECO:0000313" key="4">
    <source>
        <dbReference type="Proteomes" id="UP001165083"/>
    </source>
</evidence>
<gene>
    <name evidence="3" type="ORF">Plil01_000839200</name>
</gene>
<comment type="caution">
    <text evidence="3">The sequence shown here is derived from an EMBL/GenBank/DDBJ whole genome shotgun (WGS) entry which is preliminary data.</text>
</comment>
<feature type="region of interest" description="Disordered" evidence="1">
    <location>
        <begin position="228"/>
        <end position="247"/>
    </location>
</feature>
<dbReference type="AlphaFoldDB" id="A0A9W6TWD9"/>
<protein>
    <submittedName>
        <fullName evidence="3">Unnamed protein product</fullName>
    </submittedName>
</protein>
<keyword evidence="2" id="KW-0472">Membrane</keyword>
<evidence type="ECO:0000256" key="1">
    <source>
        <dbReference type="SAM" id="MobiDB-lite"/>
    </source>
</evidence>
<feature type="compositionally biased region" description="Polar residues" evidence="1">
    <location>
        <begin position="261"/>
        <end position="273"/>
    </location>
</feature>
<feature type="transmembrane region" description="Helical" evidence="2">
    <location>
        <begin position="938"/>
        <end position="959"/>
    </location>
</feature>
<feature type="compositionally biased region" description="Polar residues" evidence="1">
    <location>
        <begin position="229"/>
        <end position="245"/>
    </location>
</feature>
<sequence>MSDERVTASRSDTSASLLLVDTRASQSLEPIRLPGKLRDRIERAQRRAIAAKDGVSIFTKDSKDSVASGPASAVGRRSITAETTTAANLGEIGELHRASTATGTNGGADDKMHLPDVILSHKMRDFEARANTGGGVALFSVEPADRSLQKLSLEDRERVMLVMQSKIRQIASDVDANFARITKALDANGIFDSSANIQRAQTLCLVDLQRRCKLDRLRDEAMREVLHLPTSSKGNSSAWPSQTAPSKPFHKLSQLLRPPSRAQSAETASTTIYTPGVNRRKRMPVRVSKLPAIRTPSGSPSKKNTKNNQASLSPSPQSRQQDKEKIDSSKGPVLVRMQSRRGGLAPPSTTSQHVAREDVGFSIVAANAGANDSDLYARHPHVAQVLQLLGAGESSSNKASNLFTINSLNSAEADMEHVRMLDPVDEWMQRSPSYQAVGARAGEALRRCGERQRWDTLGHFGLNFSGVASISVELRQRLEDQHSSWEKGEDSPRSDDVDDIDRAASVGKSGKNNQQQRDKDIYAELQVRIRERLIANERRTRTAAAAVRTVGASSTIRQPQTAPAKIIVSTSSTTSLPVGGASQPRGNLFQSSGVASPVLGISASEPVLSAAIATGAHFSAALNARSSSPQKHSRLGTRGRMSVLEQKIMIDPSQPISRHGRRKESLIGAPRAQLDNMAIGRHSEARIAYRRDTAQTWAWHLPPGTTAGGVNTIEEEEENNEAKDYFDEEDCEQGDGEDDSEEGEEGGDGTEYGDDDVESVDSSRTSFSARSSLSMSSVKRRTSSGNRKHAKSKRPPAVQRRSSRGPGGRSAGNTLTGHALSLHARLEVIWRVLQFPFSNKLAMLERLSTLQDADAFISALEHWERVTPLVAIRQRMKLALSGFAERGELRPNEWLTPTEFTLVAALPLPSSTKEPTSGTVPPLISSLREFDSMSPSAFVHWVSLTHFSVLLPCLTLYTFAMQVRDHIDAVTLQTQKLANDLKVHTGEELQFQGHPYPRRG</sequence>
<proteinExistence type="predicted"/>
<keyword evidence="4" id="KW-1185">Reference proteome</keyword>
<dbReference type="EMBL" id="BSXW01000403">
    <property type="protein sequence ID" value="GMF21296.1"/>
    <property type="molecule type" value="Genomic_DNA"/>
</dbReference>
<feature type="compositionally biased region" description="Acidic residues" evidence="1">
    <location>
        <begin position="726"/>
        <end position="759"/>
    </location>
</feature>
<feature type="region of interest" description="Disordered" evidence="1">
    <location>
        <begin position="90"/>
        <end position="111"/>
    </location>
</feature>
<feature type="compositionally biased region" description="Basic residues" evidence="1">
    <location>
        <begin position="778"/>
        <end position="794"/>
    </location>
</feature>
<keyword evidence="2" id="KW-0812">Transmembrane</keyword>
<reference evidence="3" key="1">
    <citation type="submission" date="2023-04" db="EMBL/GenBank/DDBJ databases">
        <title>Phytophthora lilii NBRC 32176.</title>
        <authorList>
            <person name="Ichikawa N."/>
            <person name="Sato H."/>
            <person name="Tonouchi N."/>
        </authorList>
    </citation>
    <scope>NUCLEOTIDE SEQUENCE</scope>
    <source>
        <strain evidence="3">NBRC 32176</strain>
    </source>
</reference>
<keyword evidence="2" id="KW-1133">Transmembrane helix</keyword>
<feature type="region of interest" description="Disordered" evidence="1">
    <location>
        <begin position="699"/>
        <end position="814"/>
    </location>
</feature>
<dbReference type="Proteomes" id="UP001165083">
    <property type="component" value="Unassembled WGS sequence"/>
</dbReference>
<dbReference type="OrthoDB" id="67750at2759"/>
<evidence type="ECO:0000256" key="2">
    <source>
        <dbReference type="SAM" id="Phobius"/>
    </source>
</evidence>
<evidence type="ECO:0000313" key="3">
    <source>
        <dbReference type="EMBL" id="GMF21296.1"/>
    </source>
</evidence>